<evidence type="ECO:0000256" key="5">
    <source>
        <dbReference type="ARBA" id="ARBA00022485"/>
    </source>
</evidence>
<dbReference type="InterPro" id="IPR000445">
    <property type="entry name" value="HhH_motif"/>
</dbReference>
<name>A0A134ALM8_9FIRM</name>
<accession>A0A134ALM8</accession>
<dbReference type="Pfam" id="PF14815">
    <property type="entry name" value="NUDIX_4"/>
    <property type="match status" value="1"/>
</dbReference>
<comment type="function">
    <text evidence="13">Adenine glycosylase active on G-A mispairs.</text>
</comment>
<evidence type="ECO:0000256" key="4">
    <source>
        <dbReference type="ARBA" id="ARBA00022023"/>
    </source>
</evidence>
<evidence type="ECO:0000256" key="10">
    <source>
        <dbReference type="ARBA" id="ARBA00023014"/>
    </source>
</evidence>
<dbReference type="Pfam" id="PF00730">
    <property type="entry name" value="HhH-GPD"/>
    <property type="match status" value="1"/>
</dbReference>
<dbReference type="InterPro" id="IPR003651">
    <property type="entry name" value="Endonuclease3_FeS-loop_motif"/>
</dbReference>
<keyword evidence="9 13" id="KW-0408">Iron</keyword>
<evidence type="ECO:0000256" key="8">
    <source>
        <dbReference type="ARBA" id="ARBA00022801"/>
    </source>
</evidence>
<sequence length="307" mass="35069">MLQQTQANTVIPYYERFMETFPTVDDLALGDEEMLLKLWQGLGYYRRARNLKKAALVIHEKGMPQTFEGLRELPGIGDYTAAAIASIAFDEPVAAIDGNLLRIYSRLYCVDDVIDRSKGKNKIFALANKDISRERPGDLNQAMMDLGNKVCTPENPLCLLCPLRDDCAAFKEGRVAELPKKTPKKKQTLLDYTLLLLDLDDSFLLEKRETGLLHGMWGFPLLENHLKTEDVQKYLTERNVMTRSVENRGSYRHIFSHRIWNITIVYAKVDALFAKEESGLWVDKKELERYAIPSAFQPALEVIHGLD</sequence>
<evidence type="ECO:0000256" key="3">
    <source>
        <dbReference type="ARBA" id="ARBA00012045"/>
    </source>
</evidence>
<dbReference type="Proteomes" id="UP000070442">
    <property type="component" value="Unassembled WGS sequence"/>
</dbReference>
<dbReference type="InterPro" id="IPR015797">
    <property type="entry name" value="NUDIX_hydrolase-like_dom_sf"/>
</dbReference>
<comment type="similarity">
    <text evidence="2 13">Belongs to the Nth/MutY family.</text>
</comment>
<dbReference type="Gene3D" id="1.10.1670.10">
    <property type="entry name" value="Helix-hairpin-Helix base-excision DNA repair enzymes (C-terminal)"/>
    <property type="match status" value="1"/>
</dbReference>
<dbReference type="InterPro" id="IPR023170">
    <property type="entry name" value="HhH_base_excis_C"/>
</dbReference>
<dbReference type="GO" id="GO:0051539">
    <property type="term" value="F:4 iron, 4 sulfur cluster binding"/>
    <property type="evidence" value="ECO:0007669"/>
    <property type="project" value="UniProtKB-UniRule"/>
</dbReference>
<evidence type="ECO:0000256" key="12">
    <source>
        <dbReference type="ARBA" id="ARBA00023295"/>
    </source>
</evidence>
<keyword evidence="5" id="KW-0004">4Fe-4S</keyword>
<dbReference type="GO" id="GO:0000701">
    <property type="term" value="F:purine-specific mismatch base pair DNA N-glycosylase activity"/>
    <property type="evidence" value="ECO:0007669"/>
    <property type="project" value="UniProtKB-EC"/>
</dbReference>
<keyword evidence="12 13" id="KW-0326">Glycosidase</keyword>
<comment type="caution">
    <text evidence="15">The sequence shown here is derived from an EMBL/GenBank/DDBJ whole genome shotgun (WGS) entry which is preliminary data.</text>
</comment>
<dbReference type="PATRIC" id="fig|755172.3.peg.52"/>
<dbReference type="SMART" id="SM00478">
    <property type="entry name" value="ENDO3c"/>
    <property type="match status" value="1"/>
</dbReference>
<dbReference type="CDD" id="cd00056">
    <property type="entry name" value="ENDO3c"/>
    <property type="match status" value="1"/>
</dbReference>
<keyword evidence="8" id="KW-0378">Hydrolase</keyword>
<evidence type="ECO:0000256" key="2">
    <source>
        <dbReference type="ARBA" id="ARBA00008343"/>
    </source>
</evidence>
<dbReference type="EMBL" id="LSDG01000001">
    <property type="protein sequence ID" value="KXB68584.1"/>
    <property type="molecule type" value="Genomic_DNA"/>
</dbReference>
<dbReference type="SUPFAM" id="SSF55811">
    <property type="entry name" value="Nudix"/>
    <property type="match status" value="1"/>
</dbReference>
<dbReference type="InterPro" id="IPR003265">
    <property type="entry name" value="HhH-GPD_domain"/>
</dbReference>
<evidence type="ECO:0000313" key="16">
    <source>
        <dbReference type="Proteomes" id="UP000070442"/>
    </source>
</evidence>
<protein>
    <recommendedName>
        <fullName evidence="4 13">Adenine DNA glycosylase</fullName>
        <ecNumber evidence="3 13">3.2.2.31</ecNumber>
    </recommendedName>
</protein>
<keyword evidence="11" id="KW-0234">DNA repair</keyword>
<dbReference type="InterPro" id="IPR044298">
    <property type="entry name" value="MIG/MutY"/>
</dbReference>
<reference evidence="16" key="1">
    <citation type="submission" date="2016-01" db="EMBL/GenBank/DDBJ databases">
        <authorList>
            <person name="Mitreva M."/>
            <person name="Pepin K.H."/>
            <person name="Mihindukulasuriya K.A."/>
            <person name="Fulton R."/>
            <person name="Fronick C."/>
            <person name="O'Laughlin M."/>
            <person name="Miner T."/>
            <person name="Herter B."/>
            <person name="Rosa B.A."/>
            <person name="Cordes M."/>
            <person name="Tomlinson C."/>
            <person name="Wollam A."/>
            <person name="Palsikar V.B."/>
            <person name="Mardis E.R."/>
            <person name="Wilson R.K."/>
        </authorList>
    </citation>
    <scope>NUCLEOTIDE SEQUENCE [LARGE SCALE GENOMIC DNA]</scope>
    <source>
        <strain evidence="16">DNF00729</strain>
    </source>
</reference>
<comment type="catalytic activity">
    <reaction evidence="1 13">
        <text>Hydrolyzes free adenine bases from 7,8-dihydro-8-oxoguanine:adenine mismatched double-stranded DNA, leaving an apurinic site.</text>
        <dbReference type="EC" id="3.2.2.31"/>
    </reaction>
</comment>
<dbReference type="Gene3D" id="1.10.340.30">
    <property type="entry name" value="Hypothetical protein, domain 2"/>
    <property type="match status" value="1"/>
</dbReference>
<organism evidence="15 16">
    <name type="scientific">Aedoeadaptatus coxii</name>
    <dbReference type="NCBI Taxonomy" id="755172"/>
    <lineage>
        <taxon>Bacteria</taxon>
        <taxon>Bacillati</taxon>
        <taxon>Bacillota</taxon>
        <taxon>Tissierellia</taxon>
        <taxon>Tissierellales</taxon>
        <taxon>Peptoniphilaceae</taxon>
        <taxon>Aedoeadaptatus</taxon>
    </lineage>
</organism>
<feature type="domain" description="HhH-GPD" evidence="14">
    <location>
        <begin position="1"/>
        <end position="149"/>
    </location>
</feature>
<keyword evidence="16" id="KW-1185">Reference proteome</keyword>
<dbReference type="GO" id="GO:0046872">
    <property type="term" value="F:metal ion binding"/>
    <property type="evidence" value="ECO:0007669"/>
    <property type="project" value="UniProtKB-UniRule"/>
</dbReference>
<dbReference type="Pfam" id="PF00633">
    <property type="entry name" value="HHH"/>
    <property type="match status" value="1"/>
</dbReference>
<keyword evidence="6" id="KW-0479">Metal-binding</keyword>
<dbReference type="AlphaFoldDB" id="A0A134ALM8"/>
<evidence type="ECO:0000259" key="14">
    <source>
        <dbReference type="SMART" id="SM00478"/>
    </source>
</evidence>
<evidence type="ECO:0000256" key="1">
    <source>
        <dbReference type="ARBA" id="ARBA00000843"/>
    </source>
</evidence>
<dbReference type="InterPro" id="IPR011257">
    <property type="entry name" value="DNA_glycosylase"/>
</dbReference>
<dbReference type="GO" id="GO:0035485">
    <property type="term" value="F:adenine/guanine mispair binding"/>
    <property type="evidence" value="ECO:0007669"/>
    <property type="project" value="TreeGrafter"/>
</dbReference>
<comment type="cofactor">
    <cofactor evidence="13">
        <name>[4Fe-4S] cluster</name>
        <dbReference type="ChEBI" id="CHEBI:49883"/>
    </cofactor>
    <text evidence="13">Binds 1 [4Fe-4S] cluster.</text>
</comment>
<keyword evidence="10" id="KW-0411">Iron-sulfur</keyword>
<dbReference type="GO" id="GO:0034039">
    <property type="term" value="F:8-oxo-7,8-dihydroguanine DNA N-glycosylase activity"/>
    <property type="evidence" value="ECO:0007669"/>
    <property type="project" value="TreeGrafter"/>
</dbReference>
<dbReference type="PANTHER" id="PTHR42944:SF1">
    <property type="entry name" value="ADENINE DNA GLYCOSYLASE"/>
    <property type="match status" value="1"/>
</dbReference>
<dbReference type="PROSITE" id="PS00764">
    <property type="entry name" value="ENDONUCLEASE_III_1"/>
    <property type="match status" value="1"/>
</dbReference>
<gene>
    <name evidence="15" type="ORF">HMPREF1863_00053</name>
</gene>
<evidence type="ECO:0000256" key="11">
    <source>
        <dbReference type="ARBA" id="ARBA00023204"/>
    </source>
</evidence>
<dbReference type="GO" id="GO:0006284">
    <property type="term" value="P:base-excision repair"/>
    <property type="evidence" value="ECO:0007669"/>
    <property type="project" value="UniProtKB-UniRule"/>
</dbReference>
<evidence type="ECO:0000256" key="6">
    <source>
        <dbReference type="ARBA" id="ARBA00022723"/>
    </source>
</evidence>
<dbReference type="EC" id="3.2.2.31" evidence="3 13"/>
<dbReference type="GO" id="GO:0032357">
    <property type="term" value="F:oxidized purine DNA binding"/>
    <property type="evidence" value="ECO:0007669"/>
    <property type="project" value="TreeGrafter"/>
</dbReference>
<keyword evidence="7 13" id="KW-0227">DNA damage</keyword>
<dbReference type="InterPro" id="IPR004035">
    <property type="entry name" value="Endouclease-III_FeS-bd_BS"/>
</dbReference>
<dbReference type="Gene3D" id="3.90.79.10">
    <property type="entry name" value="Nucleoside Triphosphate Pyrophosphohydrolase"/>
    <property type="match status" value="1"/>
</dbReference>
<dbReference type="GO" id="GO:0006298">
    <property type="term" value="P:mismatch repair"/>
    <property type="evidence" value="ECO:0007669"/>
    <property type="project" value="TreeGrafter"/>
</dbReference>
<evidence type="ECO:0000256" key="7">
    <source>
        <dbReference type="ARBA" id="ARBA00022763"/>
    </source>
</evidence>
<dbReference type="SMART" id="SM00525">
    <property type="entry name" value="FES"/>
    <property type="match status" value="1"/>
</dbReference>
<dbReference type="SUPFAM" id="SSF48150">
    <property type="entry name" value="DNA-glycosylase"/>
    <property type="match status" value="1"/>
</dbReference>
<evidence type="ECO:0000313" key="15">
    <source>
        <dbReference type="EMBL" id="KXB68584.1"/>
    </source>
</evidence>
<evidence type="ECO:0000256" key="9">
    <source>
        <dbReference type="ARBA" id="ARBA00023004"/>
    </source>
</evidence>
<dbReference type="InterPro" id="IPR029119">
    <property type="entry name" value="MutY_C"/>
</dbReference>
<dbReference type="CDD" id="cd03431">
    <property type="entry name" value="NUDIX_DNA_Glycosylase_C-MutY"/>
    <property type="match status" value="1"/>
</dbReference>
<dbReference type="STRING" id="755172.HMPREF1863_00053"/>
<evidence type="ECO:0000256" key="13">
    <source>
        <dbReference type="RuleBase" id="RU365096"/>
    </source>
</evidence>
<proteinExistence type="inferred from homology"/>
<dbReference type="PANTHER" id="PTHR42944">
    <property type="entry name" value="ADENINE DNA GLYCOSYLASE"/>
    <property type="match status" value="1"/>
</dbReference>